<feature type="domain" description="PFL" evidence="1">
    <location>
        <begin position="1"/>
        <end position="283"/>
    </location>
</feature>
<name>X1TW98_9ZZZZ</name>
<dbReference type="PANTHER" id="PTHR43641:SF2">
    <property type="entry name" value="DEHYDRATASE YBIW-RELATED"/>
    <property type="match status" value="1"/>
</dbReference>
<dbReference type="Gene3D" id="3.20.70.20">
    <property type="match status" value="1"/>
</dbReference>
<gene>
    <name evidence="2" type="ORF">S12H4_28732</name>
</gene>
<organism evidence="2">
    <name type="scientific">marine sediment metagenome</name>
    <dbReference type="NCBI Taxonomy" id="412755"/>
    <lineage>
        <taxon>unclassified sequences</taxon>
        <taxon>metagenomes</taxon>
        <taxon>ecological metagenomes</taxon>
    </lineage>
</organism>
<dbReference type="Pfam" id="PF02901">
    <property type="entry name" value="PFL-like"/>
    <property type="match status" value="1"/>
</dbReference>
<dbReference type="PROSITE" id="PS51554">
    <property type="entry name" value="PFL"/>
    <property type="match status" value="1"/>
</dbReference>
<dbReference type="GO" id="GO:0003824">
    <property type="term" value="F:catalytic activity"/>
    <property type="evidence" value="ECO:0007669"/>
    <property type="project" value="InterPro"/>
</dbReference>
<dbReference type="GO" id="GO:0005829">
    <property type="term" value="C:cytosol"/>
    <property type="evidence" value="ECO:0007669"/>
    <property type="project" value="TreeGrafter"/>
</dbReference>
<evidence type="ECO:0000259" key="1">
    <source>
        <dbReference type="PROSITE" id="PS51554"/>
    </source>
</evidence>
<feature type="non-terminal residue" evidence="2">
    <location>
        <position position="1"/>
    </location>
</feature>
<dbReference type="AlphaFoldDB" id="X1TW98"/>
<dbReference type="PANTHER" id="PTHR43641">
    <property type="entry name" value="FORMATE ACETYLTRANSFERASE 3-RELATED"/>
    <property type="match status" value="1"/>
</dbReference>
<sequence>ERTPFVVTEEVRKIYSEKIIPFWAGKTIREKLFGAMDQKWHQAFNAGVFTEFMEQRAPGHAILDDKIYHKGMLDFKRDIAENRNKLDYFNDPHAYEKDQEYQAMNICADAVIVFAQRHAEKARELVQGETDPIRRSELEQIAEVCSHVPANAPRNFWEALQSYWFVHLSVITELNTWDSFNPGRLDQHLLGFYEKGLEEGTLTWHELPARENTAKMAVPQAKELLQCFWIKFNNQPAPPKVGVTEEQSGTYVDFALINTGGLRPADGGDAVNDISYMILDVVE</sequence>
<comment type="caution">
    <text evidence="2">The sequence shown here is derived from an EMBL/GenBank/DDBJ whole genome shotgun (WGS) entry which is preliminary data.</text>
</comment>
<feature type="non-terminal residue" evidence="2">
    <location>
        <position position="283"/>
    </location>
</feature>
<reference evidence="2" key="1">
    <citation type="journal article" date="2014" name="Front. Microbiol.">
        <title>High frequency of phylogenetically diverse reductive dehalogenase-homologous genes in deep subseafloor sedimentary metagenomes.</title>
        <authorList>
            <person name="Kawai M."/>
            <person name="Futagami T."/>
            <person name="Toyoda A."/>
            <person name="Takaki Y."/>
            <person name="Nishi S."/>
            <person name="Hori S."/>
            <person name="Arai W."/>
            <person name="Tsubouchi T."/>
            <person name="Morono Y."/>
            <person name="Uchiyama I."/>
            <person name="Ito T."/>
            <person name="Fujiyama A."/>
            <person name="Inagaki F."/>
            <person name="Takami H."/>
        </authorList>
    </citation>
    <scope>NUCLEOTIDE SEQUENCE</scope>
    <source>
        <strain evidence="2">Expedition CK06-06</strain>
    </source>
</reference>
<protein>
    <recommendedName>
        <fullName evidence="1">PFL domain-containing protein</fullName>
    </recommendedName>
</protein>
<accession>X1TW98</accession>
<evidence type="ECO:0000313" key="2">
    <source>
        <dbReference type="EMBL" id="GAI91850.1"/>
    </source>
</evidence>
<dbReference type="InterPro" id="IPR051215">
    <property type="entry name" value="GRE"/>
</dbReference>
<proteinExistence type="predicted"/>
<dbReference type="EMBL" id="BARW01016506">
    <property type="protein sequence ID" value="GAI91850.1"/>
    <property type="molecule type" value="Genomic_DNA"/>
</dbReference>
<dbReference type="SUPFAM" id="SSF51998">
    <property type="entry name" value="PFL-like glycyl radical enzymes"/>
    <property type="match status" value="1"/>
</dbReference>
<dbReference type="InterPro" id="IPR004184">
    <property type="entry name" value="PFL_dom"/>
</dbReference>